<dbReference type="AlphaFoldDB" id="A0AAN9XV10"/>
<name>A0AAN9XV10_PSOTE</name>
<evidence type="ECO:0000313" key="2">
    <source>
        <dbReference type="Proteomes" id="UP001386955"/>
    </source>
</evidence>
<dbReference type="EMBL" id="JAYMYS010000001">
    <property type="protein sequence ID" value="KAK7411360.1"/>
    <property type="molecule type" value="Genomic_DNA"/>
</dbReference>
<dbReference type="Proteomes" id="UP001386955">
    <property type="component" value="Unassembled WGS sequence"/>
</dbReference>
<gene>
    <name evidence="1" type="ORF">VNO78_02793</name>
</gene>
<keyword evidence="2" id="KW-1185">Reference proteome</keyword>
<accession>A0AAN9XV10</accession>
<reference evidence="1 2" key="1">
    <citation type="submission" date="2024-01" db="EMBL/GenBank/DDBJ databases">
        <title>The genomes of 5 underutilized Papilionoideae crops provide insights into root nodulation and disease resistanc.</title>
        <authorList>
            <person name="Jiang F."/>
        </authorList>
    </citation>
    <scope>NUCLEOTIDE SEQUENCE [LARGE SCALE GENOMIC DNA]</scope>
    <source>
        <strain evidence="1">DUOXIRENSHENG_FW03</strain>
        <tissue evidence="1">Leaves</tissue>
    </source>
</reference>
<comment type="caution">
    <text evidence="1">The sequence shown here is derived from an EMBL/GenBank/DDBJ whole genome shotgun (WGS) entry which is preliminary data.</text>
</comment>
<organism evidence="1 2">
    <name type="scientific">Psophocarpus tetragonolobus</name>
    <name type="common">Winged bean</name>
    <name type="synonym">Dolichos tetragonolobus</name>
    <dbReference type="NCBI Taxonomy" id="3891"/>
    <lineage>
        <taxon>Eukaryota</taxon>
        <taxon>Viridiplantae</taxon>
        <taxon>Streptophyta</taxon>
        <taxon>Embryophyta</taxon>
        <taxon>Tracheophyta</taxon>
        <taxon>Spermatophyta</taxon>
        <taxon>Magnoliopsida</taxon>
        <taxon>eudicotyledons</taxon>
        <taxon>Gunneridae</taxon>
        <taxon>Pentapetalae</taxon>
        <taxon>rosids</taxon>
        <taxon>fabids</taxon>
        <taxon>Fabales</taxon>
        <taxon>Fabaceae</taxon>
        <taxon>Papilionoideae</taxon>
        <taxon>50 kb inversion clade</taxon>
        <taxon>NPAAA clade</taxon>
        <taxon>indigoferoid/millettioid clade</taxon>
        <taxon>Phaseoleae</taxon>
        <taxon>Psophocarpus</taxon>
    </lineage>
</organism>
<proteinExistence type="predicted"/>
<evidence type="ECO:0000313" key="1">
    <source>
        <dbReference type="EMBL" id="KAK7411360.1"/>
    </source>
</evidence>
<sequence length="73" mass="8510">MKASITTSIQLPPQNVFSSQVEESNSSCLTTKASQHICWQTRSQTRRMTQSKTRFFPFYGTFLTNKRQRMQCL</sequence>
<protein>
    <submittedName>
        <fullName evidence="1">Uncharacterized protein</fullName>
    </submittedName>
</protein>